<protein>
    <submittedName>
        <fullName evidence="3">ABC transporter substrate-binding protein</fullName>
    </submittedName>
</protein>
<evidence type="ECO:0000256" key="1">
    <source>
        <dbReference type="SAM" id="Phobius"/>
    </source>
</evidence>
<organism evidence="3 4">
    <name type="scientific">Caulobacter henricii</name>
    <dbReference type="NCBI Taxonomy" id="69395"/>
    <lineage>
        <taxon>Bacteria</taxon>
        <taxon>Pseudomonadati</taxon>
        <taxon>Pseudomonadota</taxon>
        <taxon>Alphaproteobacteria</taxon>
        <taxon>Caulobacterales</taxon>
        <taxon>Caulobacteraceae</taxon>
        <taxon>Caulobacter</taxon>
    </lineage>
</organism>
<dbReference type="OrthoDB" id="9808689at2"/>
<accession>A0A0N7JHB2</accession>
<dbReference type="InterPro" id="IPR003399">
    <property type="entry name" value="Mce/MlaD"/>
</dbReference>
<evidence type="ECO:0000313" key="4">
    <source>
        <dbReference type="Proteomes" id="UP000056905"/>
    </source>
</evidence>
<dbReference type="EMBL" id="CP013002">
    <property type="protein sequence ID" value="ALL12906.1"/>
    <property type="molecule type" value="Genomic_DNA"/>
</dbReference>
<dbReference type="KEGG" id="chq:AQ619_05805"/>
<keyword evidence="4" id="KW-1185">Reference proteome</keyword>
<dbReference type="PANTHER" id="PTHR36698">
    <property type="entry name" value="BLL5892 PROTEIN"/>
    <property type="match status" value="1"/>
</dbReference>
<keyword evidence="1" id="KW-0812">Transmembrane</keyword>
<proteinExistence type="predicted"/>
<dbReference type="RefSeq" id="WP_062145380.1">
    <property type="nucleotide sequence ID" value="NZ_CP013002.1"/>
</dbReference>
<gene>
    <name evidence="3" type="ORF">AQ619_05805</name>
</gene>
<sequence length="312" mass="33263">MERNANYALVGAVTLLLFMGLVVFVVWLAKLSFNQEYDEYDILFVGPVRGLSEGGEVHFNGIKVGEVAKIALDKSDPNRVIARARVTSDVPIKTDSYATLEPQGITGVNYVQITAGTPDKKLLKDTVENGKVPVIRSQRSALSDLLEGGGTVLTRTIEALDRVNRVLSDDNIKTFTAALDDVQAVTAEVRERKAIIADAQKALQSIDATAQSITELSKSTESVVNGDAKRSLAELASAAAELKSATKDARSMISKLEGPTSDFASTGLPQLSAAIVTLQSAAESLDRLVGDVEQNPRGLVGKAPAKELEVKP</sequence>
<dbReference type="PANTHER" id="PTHR36698:SF2">
    <property type="entry name" value="MCE_MLAD DOMAIN-CONTAINING PROTEIN"/>
    <property type="match status" value="1"/>
</dbReference>
<evidence type="ECO:0000259" key="2">
    <source>
        <dbReference type="Pfam" id="PF02470"/>
    </source>
</evidence>
<dbReference type="AlphaFoldDB" id="A0A0N7JHB2"/>
<keyword evidence="1" id="KW-0472">Membrane</keyword>
<evidence type="ECO:0000313" key="3">
    <source>
        <dbReference type="EMBL" id="ALL12906.1"/>
    </source>
</evidence>
<reference evidence="3 4" key="1">
    <citation type="submission" date="2015-10" db="EMBL/GenBank/DDBJ databases">
        <title>Conservation of the essential genome among Caulobacter and Brevundimonas species.</title>
        <authorList>
            <person name="Scott D."/>
            <person name="Ely B."/>
        </authorList>
    </citation>
    <scope>NUCLEOTIDE SEQUENCE [LARGE SCALE GENOMIC DNA]</scope>
    <source>
        <strain evidence="3 4">CB4</strain>
    </source>
</reference>
<dbReference type="STRING" id="69395.AQ619_05805"/>
<feature type="transmembrane region" description="Helical" evidence="1">
    <location>
        <begin position="7"/>
        <end position="29"/>
    </location>
</feature>
<name>A0A0N7JHB2_9CAUL</name>
<dbReference type="Pfam" id="PF02470">
    <property type="entry name" value="MlaD"/>
    <property type="match status" value="1"/>
</dbReference>
<keyword evidence="1" id="KW-1133">Transmembrane helix</keyword>
<feature type="domain" description="Mce/MlaD" evidence="2">
    <location>
        <begin position="48"/>
        <end position="116"/>
    </location>
</feature>
<dbReference type="Proteomes" id="UP000056905">
    <property type="component" value="Chromosome"/>
</dbReference>